<gene>
    <name evidence="2" type="ORF">SAMN05444921_13624</name>
</gene>
<evidence type="ECO:0000313" key="2">
    <source>
        <dbReference type="EMBL" id="SDN73518.1"/>
    </source>
</evidence>
<name>A0A1H0DTW5_9ACTN</name>
<dbReference type="EMBL" id="FNHI01000036">
    <property type="protein sequence ID" value="SDN73518.1"/>
    <property type="molecule type" value="Genomic_DNA"/>
</dbReference>
<proteinExistence type="predicted"/>
<keyword evidence="3" id="KW-1185">Reference proteome</keyword>
<dbReference type="Proteomes" id="UP000199063">
    <property type="component" value="Unassembled WGS sequence"/>
</dbReference>
<evidence type="ECO:0000313" key="3">
    <source>
        <dbReference type="Proteomes" id="UP000199063"/>
    </source>
</evidence>
<reference evidence="3" key="1">
    <citation type="submission" date="2016-10" db="EMBL/GenBank/DDBJ databases">
        <authorList>
            <person name="Varghese N."/>
            <person name="Submissions S."/>
        </authorList>
    </citation>
    <scope>NUCLEOTIDE SEQUENCE [LARGE SCALE GENOMIC DNA]</scope>
    <source>
        <strain evidence="3">CGMCC 4.7042</strain>
    </source>
</reference>
<protein>
    <submittedName>
        <fullName evidence="2">Uncharacterized protein</fullName>
    </submittedName>
</protein>
<dbReference type="AntiFam" id="ANF00057">
    <property type="entry name" value="Translation of E. coli type CRISPR repeat"/>
</dbReference>
<feature type="region of interest" description="Disordered" evidence="1">
    <location>
        <begin position="175"/>
        <end position="204"/>
    </location>
</feature>
<accession>A0A1H0DTW5</accession>
<organism evidence="2 3">
    <name type="scientific">Streptomyces wuyuanensis</name>
    <dbReference type="NCBI Taxonomy" id="1196353"/>
    <lineage>
        <taxon>Bacteria</taxon>
        <taxon>Bacillati</taxon>
        <taxon>Actinomycetota</taxon>
        <taxon>Actinomycetes</taxon>
        <taxon>Kitasatosporales</taxon>
        <taxon>Streptomycetaceae</taxon>
        <taxon>Streptomyces</taxon>
    </lineage>
</organism>
<dbReference type="AlphaFoldDB" id="A0A1H0DTW5"/>
<sequence>MRRLRSKPSETPLLAQGEPIPSWGFRAALRPLCLAGLSVACAHPGMRAGRVAADCRSSCGSAPGRAGPRRVPPRARAGAGAEVLMEWMLGVTPACAGWSTTTRTSPSSGTSHPRVRGLEVPFEELPPVSAESPPLARAGFSPRHPLRLEPRVTPACAGFLRAQMLVDRRRRVTPAWAGRRAPSTKALPRPPSHPRLRESQRPYSASRVRAGVTLACASTTASQRTGCSSGTRPLHWYHVQSGPV</sequence>
<evidence type="ECO:0000256" key="1">
    <source>
        <dbReference type="SAM" id="MobiDB-lite"/>
    </source>
</evidence>